<dbReference type="GO" id="GO:0015297">
    <property type="term" value="F:antiporter activity"/>
    <property type="evidence" value="ECO:0007669"/>
    <property type="project" value="InterPro"/>
</dbReference>
<organism evidence="8 9">
    <name type="scientific">Carnobacterium iners</name>
    <dbReference type="NCBI Taxonomy" id="1073423"/>
    <lineage>
        <taxon>Bacteria</taxon>
        <taxon>Bacillati</taxon>
        <taxon>Bacillota</taxon>
        <taxon>Bacilli</taxon>
        <taxon>Lactobacillales</taxon>
        <taxon>Carnobacteriaceae</taxon>
        <taxon>Carnobacterium</taxon>
    </lineage>
</organism>
<keyword evidence="9" id="KW-1185">Reference proteome</keyword>
<keyword evidence="3" id="KW-1003">Cell membrane</keyword>
<dbReference type="AlphaFoldDB" id="A0A1X7MTG7"/>
<evidence type="ECO:0000256" key="3">
    <source>
        <dbReference type="ARBA" id="ARBA00022475"/>
    </source>
</evidence>
<dbReference type="InterPro" id="IPR002528">
    <property type="entry name" value="MATE_fam"/>
</dbReference>
<dbReference type="RefSeq" id="WP_085559036.1">
    <property type="nucleotide sequence ID" value="NZ_FOAH01000023.1"/>
</dbReference>
<feature type="transmembrane region" description="Helical" evidence="7">
    <location>
        <begin position="189"/>
        <end position="210"/>
    </location>
</feature>
<dbReference type="PIRSF" id="PIRSF006603">
    <property type="entry name" value="DinF"/>
    <property type="match status" value="1"/>
</dbReference>
<name>A0A1X7MTG7_9LACT</name>
<dbReference type="Proteomes" id="UP000193435">
    <property type="component" value="Unassembled WGS sequence"/>
</dbReference>
<evidence type="ECO:0000256" key="4">
    <source>
        <dbReference type="ARBA" id="ARBA00022692"/>
    </source>
</evidence>
<feature type="transmembrane region" description="Helical" evidence="7">
    <location>
        <begin position="278"/>
        <end position="300"/>
    </location>
</feature>
<evidence type="ECO:0000313" key="8">
    <source>
        <dbReference type="EMBL" id="SMH27914.1"/>
    </source>
</evidence>
<keyword evidence="2" id="KW-0813">Transport</keyword>
<dbReference type="PANTHER" id="PTHR42925:SF2">
    <property type="entry name" value="NA+ DRIVEN MULTIDRUG EFFLUX PUMP"/>
    <property type="match status" value="1"/>
</dbReference>
<dbReference type="Pfam" id="PF01554">
    <property type="entry name" value="MatE"/>
    <property type="match status" value="2"/>
</dbReference>
<comment type="subcellular location">
    <subcellularLocation>
        <location evidence="1">Cell membrane</location>
        <topology evidence="1">Multi-pass membrane protein</topology>
    </subcellularLocation>
</comment>
<dbReference type="OrthoDB" id="9806302at2"/>
<accession>A0A1X7MTG7</accession>
<feature type="transmembrane region" description="Helical" evidence="7">
    <location>
        <begin position="156"/>
        <end position="177"/>
    </location>
</feature>
<keyword evidence="5 7" id="KW-1133">Transmembrane helix</keyword>
<feature type="transmembrane region" description="Helical" evidence="7">
    <location>
        <begin position="312"/>
        <end position="333"/>
    </location>
</feature>
<feature type="transmembrane region" description="Helical" evidence="7">
    <location>
        <begin position="7"/>
        <end position="30"/>
    </location>
</feature>
<feature type="transmembrane region" description="Helical" evidence="7">
    <location>
        <begin position="84"/>
        <end position="106"/>
    </location>
</feature>
<reference evidence="8 9" key="1">
    <citation type="submission" date="2017-04" db="EMBL/GenBank/DDBJ databases">
        <authorList>
            <person name="Afonso C.L."/>
            <person name="Miller P.J."/>
            <person name="Scott M.A."/>
            <person name="Spackman E."/>
            <person name="Goraichik I."/>
            <person name="Dimitrov K.M."/>
            <person name="Suarez D.L."/>
            <person name="Swayne D.E."/>
        </authorList>
    </citation>
    <scope>NUCLEOTIDE SEQUENCE [LARGE SCALE GENOMIC DNA]</scope>
    <source>
        <strain evidence="8 9">LMG26642</strain>
    </source>
</reference>
<protein>
    <submittedName>
        <fullName evidence="8">Putative efflux protein, MATE family</fullName>
    </submittedName>
</protein>
<evidence type="ECO:0000256" key="6">
    <source>
        <dbReference type="ARBA" id="ARBA00023136"/>
    </source>
</evidence>
<evidence type="ECO:0000256" key="5">
    <source>
        <dbReference type="ARBA" id="ARBA00022989"/>
    </source>
</evidence>
<dbReference type="InterPro" id="IPR047135">
    <property type="entry name" value="YsiQ"/>
</dbReference>
<feature type="transmembrane region" description="Helical" evidence="7">
    <location>
        <begin position="407"/>
        <end position="426"/>
    </location>
</feature>
<dbReference type="NCBIfam" id="TIGR00797">
    <property type="entry name" value="matE"/>
    <property type="match status" value="1"/>
</dbReference>
<proteinExistence type="predicted"/>
<dbReference type="GO" id="GO:0005886">
    <property type="term" value="C:plasma membrane"/>
    <property type="evidence" value="ECO:0007669"/>
    <property type="project" value="UniProtKB-SubCell"/>
</dbReference>
<dbReference type="InterPro" id="IPR048279">
    <property type="entry name" value="MdtK-like"/>
</dbReference>
<evidence type="ECO:0000256" key="1">
    <source>
        <dbReference type="ARBA" id="ARBA00004651"/>
    </source>
</evidence>
<gene>
    <name evidence="8" type="ORF">SAMN04488700_0789</name>
</gene>
<dbReference type="PANTHER" id="PTHR42925">
    <property type="entry name" value="MULTIDRUG AND TOXIN EFFLUX PROTEIN MATE FAMILY"/>
    <property type="match status" value="1"/>
</dbReference>
<dbReference type="GO" id="GO:0042910">
    <property type="term" value="F:xenobiotic transmembrane transporter activity"/>
    <property type="evidence" value="ECO:0007669"/>
    <property type="project" value="InterPro"/>
</dbReference>
<feature type="transmembrane region" description="Helical" evidence="7">
    <location>
        <begin position="126"/>
        <end position="144"/>
    </location>
</feature>
<keyword evidence="4 7" id="KW-0812">Transmembrane</keyword>
<evidence type="ECO:0000313" key="9">
    <source>
        <dbReference type="Proteomes" id="UP000193435"/>
    </source>
</evidence>
<feature type="transmembrane region" description="Helical" evidence="7">
    <location>
        <begin position="50"/>
        <end position="72"/>
    </location>
</feature>
<evidence type="ECO:0000256" key="7">
    <source>
        <dbReference type="SAM" id="Phobius"/>
    </source>
</evidence>
<sequence>MAEKKKLFSLTFPIFLESLLFSIIGSVDTIMLSRYNDSAVGAVGVVNQMIFLILIAGNIILSGTGILLAQAIGAKRAKDHLQKLTLTAILINLFMGLLFSLAFMAFSGSVLSIMNLQGEMLIFAKQYLVIVGGFIFMQLLAMTFSMFLRSFGKTKATLMISIITNLTNVLLNYLLIYGHLGFAAMGVRGAAIATIISRALGMIILGYLVYNLIFKPKMVSFTIGDFKENIPAILKFGLPAAGEQISYNLARFVMMLMITRLGEVAITAYSYSNTLVSFVYIFAVSLGQGTSIMIGWHVGAKNYMKTKDLTSFASKASFVISMLACLVLVLFRVPLLGLLTDNVEIITLASQVLVFNFILEAGRSQNLIYVSALRASSDVQFPFYVGVLSMWSVGVFLAYLFSFPLQMGLVGIWLALGLDEIVRAIFMRLRWRKNMKKIFLERS</sequence>
<feature type="transmembrane region" description="Helical" evidence="7">
    <location>
        <begin position="383"/>
        <end position="401"/>
    </location>
</feature>
<dbReference type="EMBL" id="FXBJ01000002">
    <property type="protein sequence ID" value="SMH27914.1"/>
    <property type="molecule type" value="Genomic_DNA"/>
</dbReference>
<dbReference type="STRING" id="1073423.SAMN04488700_0789"/>
<evidence type="ECO:0000256" key="2">
    <source>
        <dbReference type="ARBA" id="ARBA00022448"/>
    </source>
</evidence>
<keyword evidence="6 7" id="KW-0472">Membrane</keyword>
<dbReference type="CDD" id="cd13134">
    <property type="entry name" value="MATE_like_8"/>
    <property type="match status" value="1"/>
</dbReference>